<accession>A0AAV8QP59</accession>
<sequence length="191" mass="21352">MVLCSCTGVRSFWLLGIGEQCIAEDDASVSGRRFVPIKDHYIVSWKFHNPLRSIVVRKDLESVMWSATMMSGATLFNLSLLTSDMWAVIICIFLLSSIVKLYFTSRNVSETIQMPQCHASRKALSFYHILELDSASSIIYKPLSNILQNVPINTSENNMANGTVNGDESESLRYERLIEESSATCNGVLVT</sequence>
<keyword evidence="4 7" id="KW-0812">Transmembrane</keyword>
<feature type="transmembrane region" description="Helical" evidence="7">
    <location>
        <begin position="62"/>
        <end position="80"/>
    </location>
</feature>
<dbReference type="AlphaFoldDB" id="A0AAV8QP59"/>
<evidence type="ECO:0000256" key="4">
    <source>
        <dbReference type="ARBA" id="ARBA00022692"/>
    </source>
</evidence>
<evidence type="ECO:0008006" key="10">
    <source>
        <dbReference type="Google" id="ProtNLM"/>
    </source>
</evidence>
<dbReference type="EMBL" id="JAQQAF010000006">
    <property type="protein sequence ID" value="KAJ8477082.1"/>
    <property type="molecule type" value="Genomic_DNA"/>
</dbReference>
<organism evidence="8 9">
    <name type="scientific">Ensete ventricosum</name>
    <name type="common">Abyssinian banana</name>
    <name type="synonym">Musa ensete</name>
    <dbReference type="NCBI Taxonomy" id="4639"/>
    <lineage>
        <taxon>Eukaryota</taxon>
        <taxon>Viridiplantae</taxon>
        <taxon>Streptophyta</taxon>
        <taxon>Embryophyta</taxon>
        <taxon>Tracheophyta</taxon>
        <taxon>Spermatophyta</taxon>
        <taxon>Magnoliopsida</taxon>
        <taxon>Liliopsida</taxon>
        <taxon>Zingiberales</taxon>
        <taxon>Musaceae</taxon>
        <taxon>Ensete</taxon>
    </lineage>
</organism>
<gene>
    <name evidence="8" type="ORF">OPV22_020809</name>
</gene>
<evidence type="ECO:0000313" key="8">
    <source>
        <dbReference type="EMBL" id="KAJ8477082.1"/>
    </source>
</evidence>
<dbReference type="Pfam" id="PF06027">
    <property type="entry name" value="SLC35F"/>
    <property type="match status" value="1"/>
</dbReference>
<reference evidence="8 9" key="1">
    <citation type="submission" date="2022-12" db="EMBL/GenBank/DDBJ databases">
        <title>Chromosome-scale assembly of the Ensete ventricosum genome.</title>
        <authorList>
            <person name="Dussert Y."/>
            <person name="Stocks J."/>
            <person name="Wendawek A."/>
            <person name="Woldeyes F."/>
            <person name="Nichols R.A."/>
            <person name="Borrell J.S."/>
        </authorList>
    </citation>
    <scope>NUCLEOTIDE SEQUENCE [LARGE SCALE GENOMIC DNA]</scope>
    <source>
        <strain evidence="9">cv. Maze</strain>
        <tissue evidence="8">Seeds</tissue>
    </source>
</reference>
<feature type="transmembrane region" description="Helical" evidence="7">
    <location>
        <begin position="86"/>
        <end position="103"/>
    </location>
</feature>
<evidence type="ECO:0000256" key="6">
    <source>
        <dbReference type="ARBA" id="ARBA00023136"/>
    </source>
</evidence>
<protein>
    <recommendedName>
        <fullName evidence="10">Reticulon-like protein</fullName>
    </recommendedName>
</protein>
<evidence type="ECO:0000256" key="1">
    <source>
        <dbReference type="ARBA" id="ARBA00004141"/>
    </source>
</evidence>
<name>A0AAV8QP59_ENSVE</name>
<dbReference type="GO" id="GO:0022857">
    <property type="term" value="F:transmembrane transporter activity"/>
    <property type="evidence" value="ECO:0007669"/>
    <property type="project" value="InterPro"/>
</dbReference>
<comment type="subcellular location">
    <subcellularLocation>
        <location evidence="1">Membrane</location>
        <topology evidence="1">Multi-pass membrane protein</topology>
    </subcellularLocation>
</comment>
<dbReference type="Proteomes" id="UP001222027">
    <property type="component" value="Unassembled WGS sequence"/>
</dbReference>
<evidence type="ECO:0000313" key="9">
    <source>
        <dbReference type="Proteomes" id="UP001222027"/>
    </source>
</evidence>
<keyword evidence="3" id="KW-0813">Transport</keyword>
<evidence type="ECO:0000256" key="7">
    <source>
        <dbReference type="SAM" id="Phobius"/>
    </source>
</evidence>
<evidence type="ECO:0000256" key="5">
    <source>
        <dbReference type="ARBA" id="ARBA00022989"/>
    </source>
</evidence>
<keyword evidence="6 7" id="KW-0472">Membrane</keyword>
<dbReference type="GO" id="GO:0016020">
    <property type="term" value="C:membrane"/>
    <property type="evidence" value="ECO:0007669"/>
    <property type="project" value="UniProtKB-SubCell"/>
</dbReference>
<keyword evidence="9" id="KW-1185">Reference proteome</keyword>
<evidence type="ECO:0000256" key="3">
    <source>
        <dbReference type="ARBA" id="ARBA00022448"/>
    </source>
</evidence>
<keyword evidence="5 7" id="KW-1133">Transmembrane helix</keyword>
<evidence type="ECO:0000256" key="2">
    <source>
        <dbReference type="ARBA" id="ARBA00007863"/>
    </source>
</evidence>
<proteinExistence type="inferred from homology"/>
<comment type="similarity">
    <text evidence="2">Belongs to the SLC35F solute transporter family.</text>
</comment>
<comment type="caution">
    <text evidence="8">The sequence shown here is derived from an EMBL/GenBank/DDBJ whole genome shotgun (WGS) entry which is preliminary data.</text>
</comment>
<dbReference type="InterPro" id="IPR009262">
    <property type="entry name" value="SLC35_F1/F2/F6"/>
</dbReference>